<evidence type="ECO:0000313" key="1">
    <source>
        <dbReference type="EMBL" id="CAH1993644.1"/>
    </source>
</evidence>
<dbReference type="AlphaFoldDB" id="A0A9P0LJQ7"/>
<protein>
    <submittedName>
        <fullName evidence="1">Uncharacterized protein</fullName>
    </submittedName>
</protein>
<dbReference type="EMBL" id="CAKOFQ010007177">
    <property type="protein sequence ID" value="CAH1993644.1"/>
    <property type="molecule type" value="Genomic_DNA"/>
</dbReference>
<name>A0A9P0LJQ7_ACAOB</name>
<dbReference type="OrthoDB" id="6775763at2759"/>
<dbReference type="Proteomes" id="UP001152888">
    <property type="component" value="Unassembled WGS sequence"/>
</dbReference>
<keyword evidence="2" id="KW-1185">Reference proteome</keyword>
<reference evidence="1" key="1">
    <citation type="submission" date="2022-03" db="EMBL/GenBank/DDBJ databases">
        <authorList>
            <person name="Sayadi A."/>
        </authorList>
    </citation>
    <scope>NUCLEOTIDE SEQUENCE</scope>
</reference>
<organism evidence="1 2">
    <name type="scientific">Acanthoscelides obtectus</name>
    <name type="common">Bean weevil</name>
    <name type="synonym">Bruchus obtectus</name>
    <dbReference type="NCBI Taxonomy" id="200917"/>
    <lineage>
        <taxon>Eukaryota</taxon>
        <taxon>Metazoa</taxon>
        <taxon>Ecdysozoa</taxon>
        <taxon>Arthropoda</taxon>
        <taxon>Hexapoda</taxon>
        <taxon>Insecta</taxon>
        <taxon>Pterygota</taxon>
        <taxon>Neoptera</taxon>
        <taxon>Endopterygota</taxon>
        <taxon>Coleoptera</taxon>
        <taxon>Polyphaga</taxon>
        <taxon>Cucujiformia</taxon>
        <taxon>Chrysomeloidea</taxon>
        <taxon>Chrysomelidae</taxon>
        <taxon>Bruchinae</taxon>
        <taxon>Bruchini</taxon>
        <taxon>Acanthoscelides</taxon>
    </lineage>
</organism>
<comment type="caution">
    <text evidence="1">The sequence shown here is derived from an EMBL/GenBank/DDBJ whole genome shotgun (WGS) entry which is preliminary data.</text>
</comment>
<sequence length="364" mass="41500">MGDGTVTIDSKLTLNNIKAISSCLIKEFVVVHFCLLTTSLAGQKNFSGKVQKLAKQKYHDIYRETGKVKIFGKDWVLEDTKILNNYYKDFNQLKIVLVRGLKNFKYEGEECFVSLRKKGKRNLEKTLLCFISMISKSRGRNFFEYKHEMEEVFLKKKNIRPELLLASDQIDTQIDMNSDDAITTAVSSPYKSLSVTVIVSRSDTTLFKLTLAIDIVTRLSYSAHYKTVRPPRTTTVLTWVALDSGGSEISLAKLEAVTESRCQRNECHSVVMNRFMEVPVERVEDVFRSIKSNASPINGINLSMLEMIFPYINHTVCHIINTSFNSLIMSNIWKRSVVLPLAKLPIATQLDDSNDYTSHYVQAY</sequence>
<proteinExistence type="predicted"/>
<evidence type="ECO:0000313" key="2">
    <source>
        <dbReference type="Proteomes" id="UP001152888"/>
    </source>
</evidence>
<gene>
    <name evidence="1" type="ORF">ACAOBT_LOCUS21627</name>
</gene>
<accession>A0A9P0LJQ7</accession>